<dbReference type="Proteomes" id="UP000438760">
    <property type="component" value="Unassembled WGS sequence"/>
</dbReference>
<dbReference type="Pfam" id="PF02810">
    <property type="entry name" value="SEC-C"/>
    <property type="match status" value="1"/>
</dbReference>
<evidence type="ECO:0000313" key="3">
    <source>
        <dbReference type="Proteomes" id="UP000438760"/>
    </source>
</evidence>
<dbReference type="AlphaFoldDB" id="A0A6I3LGB8"/>
<protein>
    <recommendedName>
        <fullName evidence="1">YchJ-like middle NTF2-like domain-containing protein</fullName>
    </recommendedName>
</protein>
<gene>
    <name evidence="2" type="ORF">GJV76_05165</name>
</gene>
<sequence>MTESKLCYCGSEMTYENCCGRFLSAKEKPTTAIELMRSRYSAYVLANAKYIIDTTHPKVRYQHSKKAILQWAKDNVWLKLEIVSSGESQVVFKAFFMDQQGVEHEHYENSLFEKLGDQWYYVSGTFKDEN</sequence>
<dbReference type="RefSeq" id="WP_155091571.1">
    <property type="nucleotide sequence ID" value="NZ_WMJX01000007.1"/>
</dbReference>
<dbReference type="Pfam" id="PF17775">
    <property type="entry name" value="YchJ_M-like"/>
    <property type="match status" value="1"/>
</dbReference>
<keyword evidence="3" id="KW-1185">Reference proteome</keyword>
<name>A0A6I3LGB8_9FLAO</name>
<evidence type="ECO:0000259" key="1">
    <source>
        <dbReference type="Pfam" id="PF17775"/>
    </source>
</evidence>
<dbReference type="SUPFAM" id="SSF54427">
    <property type="entry name" value="NTF2-like"/>
    <property type="match status" value="1"/>
</dbReference>
<dbReference type="InterPro" id="IPR048469">
    <property type="entry name" value="YchJ-like_M"/>
</dbReference>
<feature type="domain" description="YchJ-like middle NTF2-like" evidence="1">
    <location>
        <begin position="31"/>
        <end position="124"/>
    </location>
</feature>
<dbReference type="InterPro" id="IPR032710">
    <property type="entry name" value="NTF2-like_dom_sf"/>
</dbReference>
<evidence type="ECO:0000313" key="2">
    <source>
        <dbReference type="EMBL" id="MTG97528.1"/>
    </source>
</evidence>
<accession>A0A6I3LGB8</accession>
<dbReference type="EMBL" id="WMJX01000007">
    <property type="protein sequence ID" value="MTG97528.1"/>
    <property type="molecule type" value="Genomic_DNA"/>
</dbReference>
<proteinExistence type="predicted"/>
<dbReference type="OrthoDB" id="21421at2"/>
<dbReference type="Gene3D" id="3.10.450.50">
    <property type="match status" value="1"/>
</dbReference>
<comment type="caution">
    <text evidence="2">The sequence shown here is derived from an EMBL/GenBank/DDBJ whole genome shotgun (WGS) entry which is preliminary data.</text>
</comment>
<reference evidence="2 3" key="1">
    <citation type="submission" date="2019-11" db="EMBL/GenBank/DDBJ databases">
        <title>Genome of Strain BIT-d1.</title>
        <authorList>
            <person name="Yang Y."/>
        </authorList>
    </citation>
    <scope>NUCLEOTIDE SEQUENCE [LARGE SCALE GENOMIC DNA]</scope>
    <source>
        <strain evidence="2 3">BIT-d1</strain>
    </source>
</reference>
<organism evidence="2 3">
    <name type="scientific">Myroides albus</name>
    <dbReference type="NCBI Taxonomy" id="2562892"/>
    <lineage>
        <taxon>Bacteria</taxon>
        <taxon>Pseudomonadati</taxon>
        <taxon>Bacteroidota</taxon>
        <taxon>Flavobacteriia</taxon>
        <taxon>Flavobacteriales</taxon>
        <taxon>Flavobacteriaceae</taxon>
        <taxon>Myroides</taxon>
    </lineage>
</organism>
<dbReference type="InterPro" id="IPR004027">
    <property type="entry name" value="SEC_C_motif"/>
</dbReference>